<dbReference type="InterPro" id="IPR052704">
    <property type="entry name" value="ECF_Sigma-70_Domain"/>
</dbReference>
<evidence type="ECO:0000313" key="5">
    <source>
        <dbReference type="Proteomes" id="UP001555786"/>
    </source>
</evidence>
<dbReference type="Pfam" id="PF04542">
    <property type="entry name" value="Sigma70_r2"/>
    <property type="match status" value="1"/>
</dbReference>
<gene>
    <name evidence="4" type="primary">sigJ</name>
    <name evidence="4" type="ORF">ABXS05_31065</name>
</gene>
<dbReference type="InterPro" id="IPR013249">
    <property type="entry name" value="RNA_pol_sigma70_r4_t2"/>
</dbReference>
<reference evidence="4 5" key="1">
    <citation type="submission" date="2024-07" db="EMBL/GenBank/DDBJ databases">
        <title>Description of Labrys sedimenti sp. nov., isolated from a diclofenac-degrading enrichment culture.</title>
        <authorList>
            <person name="Tancsics A."/>
            <person name="Csepanyi A."/>
        </authorList>
    </citation>
    <scope>NUCLEOTIDE SEQUENCE [LARGE SCALE GENOMIC DNA]</scope>
    <source>
        <strain evidence="4 5">LMG 23578</strain>
    </source>
</reference>
<dbReference type="NCBIfam" id="NF007214">
    <property type="entry name" value="PRK09636.1"/>
    <property type="match status" value="1"/>
</dbReference>
<dbReference type="InterPro" id="IPR036388">
    <property type="entry name" value="WH-like_DNA-bd_sf"/>
</dbReference>
<evidence type="ECO:0000259" key="3">
    <source>
        <dbReference type="Pfam" id="PF08281"/>
    </source>
</evidence>
<dbReference type="InterPro" id="IPR007627">
    <property type="entry name" value="RNA_pol_sigma70_r2"/>
</dbReference>
<accession>A0ABV3PWI2</accession>
<protein>
    <submittedName>
        <fullName evidence="4">RNA polymerase sigma factor SigJ</fullName>
    </submittedName>
</protein>
<dbReference type="SUPFAM" id="SSF88659">
    <property type="entry name" value="Sigma3 and sigma4 domains of RNA polymerase sigma factors"/>
    <property type="match status" value="1"/>
</dbReference>
<dbReference type="SUPFAM" id="SSF54427">
    <property type="entry name" value="NTF2-like"/>
    <property type="match status" value="1"/>
</dbReference>
<dbReference type="Gene3D" id="1.10.10.10">
    <property type="entry name" value="Winged helix-like DNA-binding domain superfamily/Winged helix DNA-binding domain"/>
    <property type="match status" value="1"/>
</dbReference>
<evidence type="ECO:0000259" key="2">
    <source>
        <dbReference type="Pfam" id="PF04542"/>
    </source>
</evidence>
<dbReference type="Pfam" id="PF08281">
    <property type="entry name" value="Sigma70_r4_2"/>
    <property type="match status" value="1"/>
</dbReference>
<organism evidence="4 5">
    <name type="scientific">Labrys neptuniae</name>
    <dbReference type="NCBI Taxonomy" id="376174"/>
    <lineage>
        <taxon>Bacteria</taxon>
        <taxon>Pseudomonadati</taxon>
        <taxon>Pseudomonadota</taxon>
        <taxon>Alphaproteobacteria</taxon>
        <taxon>Hyphomicrobiales</taxon>
        <taxon>Xanthobacteraceae</taxon>
        <taxon>Labrys</taxon>
    </lineage>
</organism>
<proteinExistence type="predicted"/>
<feature type="domain" description="RNA polymerase sigma factor 70 region 4 type 2" evidence="3">
    <location>
        <begin position="103"/>
        <end position="152"/>
    </location>
</feature>
<evidence type="ECO:0000256" key="1">
    <source>
        <dbReference type="ARBA" id="ARBA00011344"/>
    </source>
</evidence>
<sequence length="302" mass="33542">MLDLPIQDTTLFNAFRPRLKSLAYKMLGSIADAEDVLQDAFIRWLQADRSLVREPEAYLRQVVTRLCLDELKSARVRREAYVGSWLPEPVLQEDPSEDITLPLLLVLERLSPRERAAFLLHDVFGVAFDEIALTIGRDAAACRQMARRARLRIRSERPRFLPQGARGQEIAAAFFTASRTGDIDGLRALLARDVTVQADGGGKVAAPPRPIVGIDAALKLMAALARLFSAQMSQLLRYASVNGLPGFVTIERGCELQTTALDVRRDRIAAIYVCRNPEKLGHLVIDRTVANQIRPASKGTCQ</sequence>
<dbReference type="RefSeq" id="WP_367626594.1">
    <property type="nucleotide sequence ID" value="NZ_JBFNQD010000021.1"/>
</dbReference>
<dbReference type="InterPro" id="IPR032710">
    <property type="entry name" value="NTF2-like_dom_sf"/>
</dbReference>
<comment type="caution">
    <text evidence="4">The sequence shown here is derived from an EMBL/GenBank/DDBJ whole genome shotgun (WGS) entry which is preliminary data.</text>
</comment>
<feature type="domain" description="RNA polymerase sigma-70 region 2" evidence="2">
    <location>
        <begin position="11"/>
        <end position="75"/>
    </location>
</feature>
<dbReference type="Gene3D" id="3.10.450.50">
    <property type="match status" value="1"/>
</dbReference>
<comment type="subunit">
    <text evidence="1">Interacts transiently with the RNA polymerase catalytic core formed by RpoA, RpoB, RpoC and RpoZ (2 alpha, 1 beta, 1 beta' and 1 omega subunit) to form the RNA polymerase holoenzyme that can initiate transcription.</text>
</comment>
<dbReference type="Gene3D" id="1.10.1740.10">
    <property type="match status" value="1"/>
</dbReference>
<evidence type="ECO:0000313" key="4">
    <source>
        <dbReference type="EMBL" id="MEW9310020.1"/>
    </source>
</evidence>
<dbReference type="PANTHER" id="PTHR30173">
    <property type="entry name" value="SIGMA 19 FACTOR"/>
    <property type="match status" value="1"/>
</dbReference>
<dbReference type="Proteomes" id="UP001555786">
    <property type="component" value="Unassembled WGS sequence"/>
</dbReference>
<keyword evidence="5" id="KW-1185">Reference proteome</keyword>
<dbReference type="InterPro" id="IPR013324">
    <property type="entry name" value="RNA_pol_sigma_r3/r4-like"/>
</dbReference>
<dbReference type="InterPro" id="IPR014284">
    <property type="entry name" value="RNA_pol_sigma-70_dom"/>
</dbReference>
<dbReference type="InterPro" id="IPR013325">
    <property type="entry name" value="RNA_pol_sigma_r2"/>
</dbReference>
<dbReference type="SUPFAM" id="SSF88946">
    <property type="entry name" value="Sigma2 domain of RNA polymerase sigma factors"/>
    <property type="match status" value="1"/>
</dbReference>
<dbReference type="NCBIfam" id="TIGR02937">
    <property type="entry name" value="sigma70-ECF"/>
    <property type="match status" value="1"/>
</dbReference>
<dbReference type="PANTHER" id="PTHR30173:SF43">
    <property type="entry name" value="ECF RNA POLYMERASE SIGMA FACTOR SIGI-RELATED"/>
    <property type="match status" value="1"/>
</dbReference>
<name>A0ABV3PWI2_9HYPH</name>
<dbReference type="EMBL" id="JBFNQD010000021">
    <property type="protein sequence ID" value="MEW9310020.1"/>
    <property type="molecule type" value="Genomic_DNA"/>
</dbReference>